<sequence length="242" mass="26798">MIQNRLQRAVACYSRGLLGEALRHVEAAIADGDVDADALELKGVILQMQGSFYPALDTLQEAARLQPLSMAARLAIADCYCQTGDLERGRAILHELAELGDFPSGLLSSLAEGLGRLQEFDLARRVCEMAVERNPESHAALYGVVFYMARGGEPPAKSIPLVERLIDLAPRVFRYRMSLATLYSQLEEWEKAYLAIADASTDELYSVDCACCVTRLVDLYVQFGDHDRAAYCRCRLVEIADD</sequence>
<accession>A0A2S8GKR7</accession>
<dbReference type="Proteomes" id="UP000237819">
    <property type="component" value="Unassembled WGS sequence"/>
</dbReference>
<gene>
    <name evidence="1" type="ORF">C5Y93_16020</name>
</gene>
<protein>
    <submittedName>
        <fullName evidence="1">Uncharacterized protein</fullName>
    </submittedName>
</protein>
<reference evidence="1 2" key="1">
    <citation type="submission" date="2018-02" db="EMBL/GenBank/DDBJ databases">
        <title>Comparative genomes isolates from brazilian mangrove.</title>
        <authorList>
            <person name="Araujo J.E."/>
            <person name="Taketani R.G."/>
            <person name="Silva M.C.P."/>
            <person name="Loureco M.V."/>
            <person name="Andreote F.D."/>
        </authorList>
    </citation>
    <scope>NUCLEOTIDE SEQUENCE [LARGE SCALE GENOMIC DNA]</scope>
    <source>
        <strain evidence="1 2">Nap-Phe MGV</strain>
    </source>
</reference>
<organism evidence="1 2">
    <name type="scientific">Blastopirellula marina</name>
    <dbReference type="NCBI Taxonomy" id="124"/>
    <lineage>
        <taxon>Bacteria</taxon>
        <taxon>Pseudomonadati</taxon>
        <taxon>Planctomycetota</taxon>
        <taxon>Planctomycetia</taxon>
        <taxon>Pirellulales</taxon>
        <taxon>Pirellulaceae</taxon>
        <taxon>Blastopirellula</taxon>
    </lineage>
</organism>
<name>A0A2S8GKR7_9BACT</name>
<dbReference type="EMBL" id="PUHZ01000016">
    <property type="protein sequence ID" value="PQO45039.1"/>
    <property type="molecule type" value="Genomic_DNA"/>
</dbReference>
<evidence type="ECO:0000313" key="2">
    <source>
        <dbReference type="Proteomes" id="UP000237819"/>
    </source>
</evidence>
<dbReference type="InterPro" id="IPR011990">
    <property type="entry name" value="TPR-like_helical_dom_sf"/>
</dbReference>
<dbReference type="Gene3D" id="1.25.40.10">
    <property type="entry name" value="Tetratricopeptide repeat domain"/>
    <property type="match status" value="1"/>
</dbReference>
<proteinExistence type="predicted"/>
<dbReference type="SUPFAM" id="SSF48452">
    <property type="entry name" value="TPR-like"/>
    <property type="match status" value="1"/>
</dbReference>
<dbReference type="OrthoDB" id="271653at2"/>
<comment type="caution">
    <text evidence="1">The sequence shown here is derived from an EMBL/GenBank/DDBJ whole genome shotgun (WGS) entry which is preliminary data.</text>
</comment>
<evidence type="ECO:0000313" key="1">
    <source>
        <dbReference type="EMBL" id="PQO45039.1"/>
    </source>
</evidence>
<dbReference type="AlphaFoldDB" id="A0A2S8GKR7"/>
<dbReference type="Pfam" id="PF14559">
    <property type="entry name" value="TPR_19"/>
    <property type="match status" value="1"/>
</dbReference>
<dbReference type="RefSeq" id="WP_158265042.1">
    <property type="nucleotide sequence ID" value="NZ_PUHZ01000016.1"/>
</dbReference>